<proteinExistence type="predicted"/>
<reference evidence="4 5" key="1">
    <citation type="journal article" date="2021" name="Hortic Res">
        <title>The domestication of Cucurbita argyrosperma as revealed by the genome of its wild relative.</title>
        <authorList>
            <person name="Barrera-Redondo J."/>
            <person name="Sanchez-de la Vega G."/>
            <person name="Aguirre-Liguori J.A."/>
            <person name="Castellanos-Morales G."/>
            <person name="Gutierrez-Guerrero Y.T."/>
            <person name="Aguirre-Dugua X."/>
            <person name="Aguirre-Planter E."/>
            <person name="Tenaillon M.I."/>
            <person name="Lira-Saade R."/>
            <person name="Eguiarte L.E."/>
        </authorList>
    </citation>
    <scope>NUCLEOTIDE SEQUENCE [LARGE SCALE GENOMIC DNA]</scope>
    <source>
        <strain evidence="4">JBR-2021</strain>
    </source>
</reference>
<dbReference type="AlphaFoldDB" id="A0AAV6NCY9"/>
<feature type="non-terminal residue" evidence="4">
    <location>
        <position position="1"/>
    </location>
</feature>
<feature type="compositionally biased region" description="Polar residues" evidence="1">
    <location>
        <begin position="409"/>
        <end position="437"/>
    </location>
</feature>
<feature type="transmembrane region" description="Helical" evidence="2">
    <location>
        <begin position="38"/>
        <end position="56"/>
    </location>
</feature>
<keyword evidence="5" id="KW-1185">Reference proteome</keyword>
<feature type="compositionally biased region" description="Low complexity" evidence="1">
    <location>
        <begin position="370"/>
        <end position="379"/>
    </location>
</feature>
<evidence type="ECO:0000256" key="2">
    <source>
        <dbReference type="SAM" id="Phobius"/>
    </source>
</evidence>
<gene>
    <name evidence="4" type="ORF">SDJN03_11992</name>
</gene>
<keyword evidence="2" id="KW-0812">Transmembrane</keyword>
<feature type="region of interest" description="Disordered" evidence="1">
    <location>
        <begin position="311"/>
        <end position="477"/>
    </location>
</feature>
<feature type="compositionally biased region" description="Basic residues" evidence="1">
    <location>
        <begin position="334"/>
        <end position="348"/>
    </location>
</feature>
<evidence type="ECO:0000313" key="4">
    <source>
        <dbReference type="EMBL" id="KAG6595439.1"/>
    </source>
</evidence>
<organism evidence="4 5">
    <name type="scientific">Cucurbita argyrosperma subsp. sororia</name>
    <dbReference type="NCBI Taxonomy" id="37648"/>
    <lineage>
        <taxon>Eukaryota</taxon>
        <taxon>Viridiplantae</taxon>
        <taxon>Streptophyta</taxon>
        <taxon>Embryophyta</taxon>
        <taxon>Tracheophyta</taxon>
        <taxon>Spermatophyta</taxon>
        <taxon>Magnoliopsida</taxon>
        <taxon>eudicotyledons</taxon>
        <taxon>Gunneridae</taxon>
        <taxon>Pentapetalae</taxon>
        <taxon>rosids</taxon>
        <taxon>fabids</taxon>
        <taxon>Cucurbitales</taxon>
        <taxon>Cucurbitaceae</taxon>
        <taxon>Cucurbiteae</taxon>
        <taxon>Cucurbita</taxon>
    </lineage>
</organism>
<evidence type="ECO:0000259" key="3">
    <source>
        <dbReference type="Pfam" id="PF23041"/>
    </source>
</evidence>
<dbReference type="InterPro" id="IPR055464">
    <property type="entry name" value="DUF7036"/>
</dbReference>
<feature type="domain" description="DUF7036" evidence="3">
    <location>
        <begin position="83"/>
        <end position="173"/>
    </location>
</feature>
<dbReference type="PANTHER" id="PTHR33826:SF2">
    <property type="entry name" value="HYDROXYPROLINE-RICH GLYCOPROTEIN FAMILY PROTEIN"/>
    <property type="match status" value="1"/>
</dbReference>
<evidence type="ECO:0000313" key="5">
    <source>
        <dbReference type="Proteomes" id="UP000685013"/>
    </source>
</evidence>
<accession>A0AAV6NCY9</accession>
<dbReference type="PANTHER" id="PTHR33826">
    <property type="entry name" value="F20B24.21"/>
    <property type="match status" value="1"/>
</dbReference>
<name>A0AAV6NCY9_9ROSI</name>
<dbReference type="Proteomes" id="UP000685013">
    <property type="component" value="Chromosome 7"/>
</dbReference>
<comment type="caution">
    <text evidence="4">The sequence shown here is derived from an EMBL/GenBank/DDBJ whole genome shotgun (WGS) entry which is preliminary data.</text>
</comment>
<keyword evidence="2" id="KW-1133">Transmembrane helix</keyword>
<keyword evidence="2" id="KW-0472">Membrane</keyword>
<dbReference type="Pfam" id="PF23041">
    <property type="entry name" value="DUF7036"/>
    <property type="match status" value="2"/>
</dbReference>
<feature type="domain" description="DUF7036" evidence="3">
    <location>
        <begin position="206"/>
        <end position="297"/>
    </location>
</feature>
<dbReference type="EMBL" id="JAGKQH010000007">
    <property type="protein sequence ID" value="KAG6595439.1"/>
    <property type="molecule type" value="Genomic_DNA"/>
</dbReference>
<protein>
    <recommendedName>
        <fullName evidence="3">DUF7036 domain-containing protein</fullName>
    </recommendedName>
</protein>
<feature type="region of interest" description="Disordered" evidence="1">
    <location>
        <begin position="1"/>
        <end position="21"/>
    </location>
</feature>
<evidence type="ECO:0000256" key="1">
    <source>
        <dbReference type="SAM" id="MobiDB-lite"/>
    </source>
</evidence>
<sequence>MGKNDGEHPPPSAVGSAPSQGRCCSGCVSIRRLIGFRCIFILLLSVALFVSAVFWLPPFLHYSDQKDLGLNPSYRGHDIVATFVVERPVSLLQDNIERLRTDIFEEFPIPSIKVDILSLNSLSGSNRTKVVFGIDPDTDDPEIPSTYLSLIRSTCASVVTNQSFLRITKSMFGEAFSFEVLKFPGGITIIPPQSAFLLQKVQILFNFTLNFSIHQIQVHFSELTSQLDAGLRLAPYEILYIKLWNAEGSTVTAPTIVQSSVLLEVGNTPSMQRLKQLAQTISVSNSSNLGLNNTEFGKVKQVRLSSILKHSLNGMDGKGPIRSPSPAPTPQPHNFHHPPSHHHHHHHAPLTPVISPAPAPETGAPEYGLSAPKSAASPKRSYEAKPPGCQYKRKSGRKEGKQPHLSPLASPSISPVHSAASPSQQHHISPTQASTPLPSVIYAHVQPPSKSDSNHPEKSTTSPSIVPSPSPSPSPSSAHHWCMITRWGFTLSLIVAFYM</sequence>